<keyword evidence="1" id="KW-1133">Transmembrane helix</keyword>
<evidence type="ECO:0000256" key="1">
    <source>
        <dbReference type="SAM" id="Phobius"/>
    </source>
</evidence>
<reference evidence="2" key="2">
    <citation type="journal article" date="2015" name="Data Brief">
        <title>Shoot transcriptome of the giant reed, Arundo donax.</title>
        <authorList>
            <person name="Barrero R.A."/>
            <person name="Guerrero F.D."/>
            <person name="Moolhuijzen P."/>
            <person name="Goolsby J.A."/>
            <person name="Tidwell J."/>
            <person name="Bellgard S.E."/>
            <person name="Bellgard M.I."/>
        </authorList>
    </citation>
    <scope>NUCLEOTIDE SEQUENCE</scope>
    <source>
        <tissue evidence="2">Shoot tissue taken approximately 20 cm above the soil surface</tissue>
    </source>
</reference>
<accession>A0A0A9GEE2</accession>
<reference evidence="2" key="1">
    <citation type="submission" date="2014-09" db="EMBL/GenBank/DDBJ databases">
        <authorList>
            <person name="Magalhaes I.L.F."/>
            <person name="Oliveira U."/>
            <person name="Santos F.R."/>
            <person name="Vidigal T.H.D.A."/>
            <person name="Brescovit A.D."/>
            <person name="Santos A.J."/>
        </authorList>
    </citation>
    <scope>NUCLEOTIDE SEQUENCE</scope>
    <source>
        <tissue evidence="2">Shoot tissue taken approximately 20 cm above the soil surface</tissue>
    </source>
</reference>
<evidence type="ECO:0000313" key="2">
    <source>
        <dbReference type="EMBL" id="JAE23455.1"/>
    </source>
</evidence>
<name>A0A0A9GEE2_ARUDO</name>
<feature type="transmembrane region" description="Helical" evidence="1">
    <location>
        <begin position="6"/>
        <end position="30"/>
    </location>
</feature>
<proteinExistence type="predicted"/>
<keyword evidence="1" id="KW-0472">Membrane</keyword>
<protein>
    <submittedName>
        <fullName evidence="2">Uncharacterized protein</fullName>
    </submittedName>
</protein>
<sequence>MEPPPLGFSLCKVMVLGLLHYFPFLFLEVFPAPPTGHYFASFYFRIPVLFPVQLRLNSLAFLLIIMFTKPPSLGFSLCKVKVLPLIHKESSSLLSSNICYHETTKKRNENMHLAPSDVMESTA</sequence>
<feature type="transmembrane region" description="Helical" evidence="1">
    <location>
        <begin position="42"/>
        <end position="67"/>
    </location>
</feature>
<organism evidence="2">
    <name type="scientific">Arundo donax</name>
    <name type="common">Giant reed</name>
    <name type="synonym">Donax arundinaceus</name>
    <dbReference type="NCBI Taxonomy" id="35708"/>
    <lineage>
        <taxon>Eukaryota</taxon>
        <taxon>Viridiplantae</taxon>
        <taxon>Streptophyta</taxon>
        <taxon>Embryophyta</taxon>
        <taxon>Tracheophyta</taxon>
        <taxon>Spermatophyta</taxon>
        <taxon>Magnoliopsida</taxon>
        <taxon>Liliopsida</taxon>
        <taxon>Poales</taxon>
        <taxon>Poaceae</taxon>
        <taxon>PACMAD clade</taxon>
        <taxon>Arundinoideae</taxon>
        <taxon>Arundineae</taxon>
        <taxon>Arundo</taxon>
    </lineage>
</organism>
<keyword evidence="1" id="KW-0812">Transmembrane</keyword>
<dbReference type="AlphaFoldDB" id="A0A0A9GEE2"/>
<dbReference type="EMBL" id="GBRH01174441">
    <property type="protein sequence ID" value="JAE23455.1"/>
    <property type="molecule type" value="Transcribed_RNA"/>
</dbReference>